<accession>A0A1H4CS18</accession>
<dbReference type="Pfam" id="PF13416">
    <property type="entry name" value="SBP_bac_8"/>
    <property type="match status" value="1"/>
</dbReference>
<keyword evidence="1" id="KW-0732">Signal</keyword>
<reference evidence="3" key="1">
    <citation type="submission" date="2016-10" db="EMBL/GenBank/DDBJ databases">
        <authorList>
            <person name="Varghese N."/>
            <person name="Submissions S."/>
        </authorList>
    </citation>
    <scope>NUCLEOTIDE SEQUENCE [LARGE SCALE GENOMIC DNA]</scope>
    <source>
        <strain evidence="3">KPR-1</strain>
    </source>
</reference>
<dbReference type="EMBL" id="FNQV01000013">
    <property type="protein sequence ID" value="SEA62912.1"/>
    <property type="molecule type" value="Genomic_DNA"/>
</dbReference>
<dbReference type="InterPro" id="IPR006311">
    <property type="entry name" value="TAT_signal"/>
</dbReference>
<dbReference type="AlphaFoldDB" id="A0A1H4CS18"/>
<dbReference type="PANTHER" id="PTHR43649">
    <property type="entry name" value="ARABINOSE-BINDING PROTEIN-RELATED"/>
    <property type="match status" value="1"/>
</dbReference>
<gene>
    <name evidence="2" type="ORF">SAMN02910418_02035</name>
</gene>
<dbReference type="InterPro" id="IPR050490">
    <property type="entry name" value="Bact_solute-bd_prot1"/>
</dbReference>
<dbReference type="Pfam" id="PF10518">
    <property type="entry name" value="TAT_signal"/>
    <property type="match status" value="1"/>
</dbReference>
<dbReference type="NCBIfam" id="TIGR01409">
    <property type="entry name" value="TAT_signal_seq"/>
    <property type="match status" value="1"/>
</dbReference>
<keyword evidence="3" id="KW-1185">Reference proteome</keyword>
<dbReference type="PROSITE" id="PS51318">
    <property type="entry name" value="TAT"/>
    <property type="match status" value="1"/>
</dbReference>
<dbReference type="PANTHER" id="PTHR43649:SF30">
    <property type="entry name" value="ABC TRANSPORTER SUBSTRATE-BINDING PROTEIN"/>
    <property type="match status" value="1"/>
</dbReference>
<dbReference type="RefSeq" id="WP_092565534.1">
    <property type="nucleotide sequence ID" value="NZ_FNQV01000013.1"/>
</dbReference>
<name>A0A1H4CS18_9ACTO</name>
<dbReference type="InterPro" id="IPR019546">
    <property type="entry name" value="TAT_signal_bac_arc"/>
</dbReference>
<feature type="chain" id="PRO_5011575896" evidence="1">
    <location>
        <begin position="32"/>
        <end position="441"/>
    </location>
</feature>
<protein>
    <submittedName>
        <fullName evidence="2">Tat (Twin-arginine translocation) pathway signal sequence</fullName>
    </submittedName>
</protein>
<evidence type="ECO:0000313" key="2">
    <source>
        <dbReference type="EMBL" id="SEA62912.1"/>
    </source>
</evidence>
<evidence type="ECO:0000313" key="3">
    <source>
        <dbReference type="Proteomes" id="UP000199288"/>
    </source>
</evidence>
<dbReference type="SUPFAM" id="SSF53850">
    <property type="entry name" value="Periplasmic binding protein-like II"/>
    <property type="match status" value="1"/>
</dbReference>
<dbReference type="PROSITE" id="PS51257">
    <property type="entry name" value="PROKAR_LIPOPROTEIN"/>
    <property type="match status" value="1"/>
</dbReference>
<dbReference type="Gene3D" id="3.40.190.10">
    <property type="entry name" value="Periplasmic binding protein-like II"/>
    <property type="match status" value="1"/>
</dbReference>
<sequence>MKQTSGRQFPDMDRRSLLKFTGALGAMAALAACTPKESDSTDTTGSQTAKLEFLWPGTSDPETAVANDFKTTIADKGIDLEYNFLSWADMQKQISVRVQAQDPPDLTMTQDVSDWVRMGALADLSDRFGSLNIDRGQFRPGSLEYSEIDGKLYALPYSAQSWTLVVNEELLGQAGIDIASLETYAGMQEAAEKLTGDGKYGFCIPMQNPRFSFRTFATAAYANGFQPGDYENPDVAKWVETLEHLKAFNDLRPPADKAWAYPEMFRAFANGEVAMVAAGSFFTANVYELNPEIVGKSVQLAYPKGPQGSDKRVPISNAGFAAFAGSKNIDKGWEALSQLMDKEWMARLTAVAHAPALTSVTTEDLKPWVEKYYPKAVEGHLKQCESQAKIADDNGVELQKIAGQPAIEPEFQQIFSEYLAGSMSAEDTVTRMSERFAAVAQ</sequence>
<dbReference type="InterPro" id="IPR006059">
    <property type="entry name" value="SBP"/>
</dbReference>
<proteinExistence type="predicted"/>
<organism evidence="2 3">
    <name type="scientific">Bowdeniella nasicola</name>
    <dbReference type="NCBI Taxonomy" id="208480"/>
    <lineage>
        <taxon>Bacteria</taxon>
        <taxon>Bacillati</taxon>
        <taxon>Actinomycetota</taxon>
        <taxon>Actinomycetes</taxon>
        <taxon>Actinomycetales</taxon>
        <taxon>Actinomycetaceae</taxon>
        <taxon>Bowdeniella</taxon>
    </lineage>
</organism>
<evidence type="ECO:0000256" key="1">
    <source>
        <dbReference type="SAM" id="SignalP"/>
    </source>
</evidence>
<dbReference type="Proteomes" id="UP000199288">
    <property type="component" value="Unassembled WGS sequence"/>
</dbReference>
<dbReference type="OrthoDB" id="2507686at2"/>
<feature type="signal peptide" evidence="1">
    <location>
        <begin position="1"/>
        <end position="31"/>
    </location>
</feature>